<sequence length="41" mass="4756">MLFYERESRTMALSERYRVKPSPELIERIESLLGPGCAVVK</sequence>
<organism evidence="1 2">
    <name type="scientific">Paenibacillus pasadenensis</name>
    <dbReference type="NCBI Taxonomy" id="217090"/>
    <lineage>
        <taxon>Bacteria</taxon>
        <taxon>Bacillati</taxon>
        <taxon>Bacillota</taxon>
        <taxon>Bacilli</taxon>
        <taxon>Bacillales</taxon>
        <taxon>Paenibacillaceae</taxon>
        <taxon>Paenibacillus</taxon>
    </lineage>
</organism>
<dbReference type="AlphaFoldDB" id="A0A2N5N9J1"/>
<proteinExistence type="predicted"/>
<dbReference type="EMBL" id="NFEZ01000003">
    <property type="protein sequence ID" value="PLT47002.1"/>
    <property type="molecule type" value="Genomic_DNA"/>
</dbReference>
<dbReference type="Proteomes" id="UP000234789">
    <property type="component" value="Unassembled WGS sequence"/>
</dbReference>
<keyword evidence="2" id="KW-1185">Reference proteome</keyword>
<evidence type="ECO:0000313" key="2">
    <source>
        <dbReference type="Proteomes" id="UP000234789"/>
    </source>
</evidence>
<comment type="caution">
    <text evidence="1">The sequence shown here is derived from an EMBL/GenBank/DDBJ whole genome shotgun (WGS) entry which is preliminary data.</text>
</comment>
<name>A0A2N5N9J1_9BACL</name>
<gene>
    <name evidence="1" type="ORF">B8V81_1226</name>
</gene>
<protein>
    <submittedName>
        <fullName evidence="1">Uncharacterized protein</fullName>
    </submittedName>
</protein>
<evidence type="ECO:0000313" key="1">
    <source>
        <dbReference type="EMBL" id="PLT47002.1"/>
    </source>
</evidence>
<accession>A0A2N5N9J1</accession>
<reference evidence="1 2" key="1">
    <citation type="submission" date="2017-05" db="EMBL/GenBank/DDBJ databases">
        <title>Functional genome analysis of Paenibacillus pasadenensis strain R16: insights on endophytic life style and antifungal activity.</title>
        <authorList>
            <person name="Passera A."/>
            <person name="Marcolungo L."/>
            <person name="Casati P."/>
            <person name="Brasca M."/>
            <person name="Quaglino F."/>
            <person name="Delledonne M."/>
        </authorList>
    </citation>
    <scope>NUCLEOTIDE SEQUENCE [LARGE SCALE GENOMIC DNA]</scope>
    <source>
        <strain evidence="1 2">R16</strain>
    </source>
</reference>